<dbReference type="Gene3D" id="3.10.105.10">
    <property type="entry name" value="Dipeptide-binding Protein, Domain 3"/>
    <property type="match status" value="1"/>
</dbReference>
<accession>A0ABW1A4Q5</accession>
<dbReference type="Pfam" id="PF00496">
    <property type="entry name" value="SBP_bac_5"/>
    <property type="match status" value="1"/>
</dbReference>
<feature type="region of interest" description="Disordered" evidence="5">
    <location>
        <begin position="1"/>
        <end position="33"/>
    </location>
</feature>
<sequence>MLGEGGQGSVFLGEESPPPGDDDLPPEDDTPSGGRVAIKLLHARLSGDARARARFAAELRVAQRVAAFCTARILDSDVEGDRPYIVSEYIDGPPLSRVLADEGPRSGADLDRLAIGTMTALAAIHQAGVVHRDFKPHNVLLAPDGPRVIDFGIARALDATGTLSSTAVGTPAYMAPEQITGGPVGPQADIFAWGATMIYAANGRPAFGQDSIPAVMHRILNFPPDLGSLGEPLRGLVQACLNKQAAHRPSSQQVLIHLLNLAGSLPQAGGAGGGTGPRAPETEPAAIINHGAEVVSTDTGIRLASVPGAPPPVPPSPPPPAPAPFPQPQPNAWTPATPGPYQQQWGLPGTWPNETGGRKKRGIGVLAGAGSAALVALIVAGSVIAVQLLGDDDGAPERDTPGGRTGGQLRMSLDSVSSDSTGLSPSNAGYGTERIVAKQLYTGLVETAPDGTVRNRLATSITPDSTCRSWKIEVRTGTKFTDGTPVTPESFVRGWTRAAQAENGLASLLIGGVRGFQDVASRKSSTMSGLRAYGSGFQVDLDGSDCEFGRRLGDPLLFPVPESAGAPDNGAYNDQPVGNGPFRVESYVKDRTVTLVRNDVWAFGKAKLDRVVIDLSSDALIKGRTGFQGQLYQWAPLDSANLGASRGDRSMVSRTTTGLNYLVPLTARGPMASDKARLAVSYALDRAALSSGLYGGAYPAANGIVPPTIAGFGKPGTCASCDRHDPARARALAQEAKLGPGTTVPLYVRNTATHKRWGEMVVAQLNRTLGWSVQLKPAGELDLRGYAREITSKDASGLATFAWRADYPSAHNLMRPLLAGDQAATADNGKTNFSGWRNAEFDRIMNEVLGMPDEAARTSRLREAERIALDQMALIPVVFTGNAALRSDKLVGLGMDYDGDPTLATAAYK</sequence>
<evidence type="ECO:0000256" key="2">
    <source>
        <dbReference type="ARBA" id="ARBA00022741"/>
    </source>
</evidence>
<name>A0ABW1A4Q5_9ACTN</name>
<keyword evidence="4" id="KW-0067">ATP-binding</keyword>
<organism evidence="7 8">
    <name type="scientific">Actinomadura rugatobispora</name>
    <dbReference type="NCBI Taxonomy" id="1994"/>
    <lineage>
        <taxon>Bacteria</taxon>
        <taxon>Bacillati</taxon>
        <taxon>Actinomycetota</taxon>
        <taxon>Actinomycetes</taxon>
        <taxon>Streptosporangiales</taxon>
        <taxon>Thermomonosporaceae</taxon>
        <taxon>Actinomadura</taxon>
    </lineage>
</organism>
<evidence type="ECO:0000256" key="4">
    <source>
        <dbReference type="ARBA" id="ARBA00022840"/>
    </source>
</evidence>
<dbReference type="SUPFAM" id="SSF56112">
    <property type="entry name" value="Protein kinase-like (PK-like)"/>
    <property type="match status" value="1"/>
</dbReference>
<evidence type="ECO:0000313" key="7">
    <source>
        <dbReference type="EMBL" id="MFC5748613.1"/>
    </source>
</evidence>
<dbReference type="InterPro" id="IPR011009">
    <property type="entry name" value="Kinase-like_dom_sf"/>
</dbReference>
<evidence type="ECO:0000313" key="8">
    <source>
        <dbReference type="Proteomes" id="UP001596074"/>
    </source>
</evidence>
<dbReference type="Pfam" id="PF00069">
    <property type="entry name" value="Pkinase"/>
    <property type="match status" value="1"/>
</dbReference>
<dbReference type="InterPro" id="IPR000719">
    <property type="entry name" value="Prot_kinase_dom"/>
</dbReference>
<dbReference type="PANTHER" id="PTHR43289">
    <property type="entry name" value="MITOGEN-ACTIVATED PROTEIN KINASE KINASE KINASE 20-RELATED"/>
    <property type="match status" value="1"/>
</dbReference>
<evidence type="ECO:0000259" key="6">
    <source>
        <dbReference type="PROSITE" id="PS50011"/>
    </source>
</evidence>
<evidence type="ECO:0000256" key="5">
    <source>
        <dbReference type="SAM" id="MobiDB-lite"/>
    </source>
</evidence>
<keyword evidence="2" id="KW-0547">Nucleotide-binding</keyword>
<dbReference type="InterPro" id="IPR008271">
    <property type="entry name" value="Ser/Thr_kinase_AS"/>
</dbReference>
<gene>
    <name evidence="7" type="ORF">ACFPZN_23610</name>
</gene>
<comment type="caution">
    <text evidence="7">The sequence shown here is derived from an EMBL/GenBank/DDBJ whole genome shotgun (WGS) entry which is preliminary data.</text>
</comment>
<keyword evidence="1" id="KW-0808">Transferase</keyword>
<dbReference type="Gene3D" id="3.30.200.20">
    <property type="entry name" value="Phosphorylase Kinase, domain 1"/>
    <property type="match status" value="1"/>
</dbReference>
<dbReference type="PANTHER" id="PTHR43289:SF34">
    <property type="entry name" value="SERINE_THREONINE-PROTEIN KINASE YBDM-RELATED"/>
    <property type="match status" value="1"/>
</dbReference>
<protein>
    <submittedName>
        <fullName evidence="7">ABC transporter substrate-binding protein</fullName>
    </submittedName>
</protein>
<dbReference type="Proteomes" id="UP001596074">
    <property type="component" value="Unassembled WGS sequence"/>
</dbReference>
<feature type="region of interest" description="Disordered" evidence="5">
    <location>
        <begin position="304"/>
        <end position="338"/>
    </location>
</feature>
<dbReference type="CDD" id="cd00995">
    <property type="entry name" value="PBP2_NikA_DppA_OppA_like"/>
    <property type="match status" value="1"/>
</dbReference>
<dbReference type="RefSeq" id="WP_378284298.1">
    <property type="nucleotide sequence ID" value="NZ_JBHSON010000033.1"/>
</dbReference>
<feature type="compositionally biased region" description="Acidic residues" evidence="5">
    <location>
        <begin position="20"/>
        <end position="30"/>
    </location>
</feature>
<dbReference type="Gene3D" id="3.40.190.10">
    <property type="entry name" value="Periplasmic binding protein-like II"/>
    <property type="match status" value="1"/>
</dbReference>
<proteinExistence type="predicted"/>
<dbReference type="SUPFAM" id="SSF53850">
    <property type="entry name" value="Periplasmic binding protein-like II"/>
    <property type="match status" value="1"/>
</dbReference>
<feature type="domain" description="Protein kinase" evidence="6">
    <location>
        <begin position="1"/>
        <end position="260"/>
    </location>
</feature>
<feature type="compositionally biased region" description="Pro residues" evidence="5">
    <location>
        <begin position="308"/>
        <end position="329"/>
    </location>
</feature>
<feature type="region of interest" description="Disordered" evidence="5">
    <location>
        <begin position="391"/>
        <end position="427"/>
    </location>
</feature>
<dbReference type="PROSITE" id="PS00108">
    <property type="entry name" value="PROTEIN_KINASE_ST"/>
    <property type="match status" value="1"/>
</dbReference>
<dbReference type="EMBL" id="JBHSON010000033">
    <property type="protein sequence ID" value="MFC5748613.1"/>
    <property type="molecule type" value="Genomic_DNA"/>
</dbReference>
<dbReference type="InterPro" id="IPR000914">
    <property type="entry name" value="SBP_5_dom"/>
</dbReference>
<feature type="compositionally biased region" description="Polar residues" evidence="5">
    <location>
        <begin position="414"/>
        <end position="427"/>
    </location>
</feature>
<evidence type="ECO:0000256" key="1">
    <source>
        <dbReference type="ARBA" id="ARBA00022679"/>
    </source>
</evidence>
<reference evidence="8" key="1">
    <citation type="journal article" date="2019" name="Int. J. Syst. Evol. Microbiol.">
        <title>The Global Catalogue of Microorganisms (GCM) 10K type strain sequencing project: providing services to taxonomists for standard genome sequencing and annotation.</title>
        <authorList>
            <consortium name="The Broad Institute Genomics Platform"/>
            <consortium name="The Broad Institute Genome Sequencing Center for Infectious Disease"/>
            <person name="Wu L."/>
            <person name="Ma J."/>
        </authorList>
    </citation>
    <scope>NUCLEOTIDE SEQUENCE [LARGE SCALE GENOMIC DNA]</scope>
    <source>
        <strain evidence="8">KCTC 42087</strain>
    </source>
</reference>
<keyword evidence="3" id="KW-0418">Kinase</keyword>
<dbReference type="PROSITE" id="PS50011">
    <property type="entry name" value="PROTEIN_KINASE_DOM"/>
    <property type="match status" value="1"/>
</dbReference>
<keyword evidence="8" id="KW-1185">Reference proteome</keyword>
<dbReference type="Gene3D" id="1.10.510.10">
    <property type="entry name" value="Transferase(Phosphotransferase) domain 1"/>
    <property type="match status" value="1"/>
</dbReference>
<evidence type="ECO:0000256" key="3">
    <source>
        <dbReference type="ARBA" id="ARBA00022777"/>
    </source>
</evidence>
<dbReference type="CDD" id="cd14014">
    <property type="entry name" value="STKc_PknB_like"/>
    <property type="match status" value="1"/>
</dbReference>